<feature type="compositionally biased region" description="Pro residues" evidence="1">
    <location>
        <begin position="259"/>
        <end position="271"/>
    </location>
</feature>
<evidence type="ECO:0000256" key="1">
    <source>
        <dbReference type="SAM" id="MobiDB-lite"/>
    </source>
</evidence>
<comment type="caution">
    <text evidence="3">The sequence shown here is derived from an EMBL/GenBank/DDBJ whole genome shotgun (WGS) entry which is preliminary data.</text>
</comment>
<dbReference type="EMBL" id="JAUKTV010000004">
    <property type="protein sequence ID" value="KAK0739293.1"/>
    <property type="molecule type" value="Genomic_DNA"/>
</dbReference>
<evidence type="ECO:0000313" key="3">
    <source>
        <dbReference type="EMBL" id="KAK0739293.1"/>
    </source>
</evidence>
<gene>
    <name evidence="3" type="ORF">B0T21DRAFT_362326</name>
</gene>
<feature type="region of interest" description="Disordered" evidence="1">
    <location>
        <begin position="351"/>
        <end position="404"/>
    </location>
</feature>
<keyword evidence="2" id="KW-0812">Transmembrane</keyword>
<dbReference type="Proteomes" id="UP001172159">
    <property type="component" value="Unassembled WGS sequence"/>
</dbReference>
<proteinExistence type="predicted"/>
<feature type="transmembrane region" description="Helical" evidence="2">
    <location>
        <begin position="324"/>
        <end position="347"/>
    </location>
</feature>
<dbReference type="AlphaFoldDB" id="A0AA40EIQ0"/>
<feature type="compositionally biased region" description="Low complexity" evidence="1">
    <location>
        <begin position="108"/>
        <end position="141"/>
    </location>
</feature>
<keyword evidence="2" id="KW-0472">Membrane</keyword>
<accession>A0AA40EIQ0</accession>
<organism evidence="3 4">
    <name type="scientific">Apiosordaria backusii</name>
    <dbReference type="NCBI Taxonomy" id="314023"/>
    <lineage>
        <taxon>Eukaryota</taxon>
        <taxon>Fungi</taxon>
        <taxon>Dikarya</taxon>
        <taxon>Ascomycota</taxon>
        <taxon>Pezizomycotina</taxon>
        <taxon>Sordariomycetes</taxon>
        <taxon>Sordariomycetidae</taxon>
        <taxon>Sordariales</taxon>
        <taxon>Lasiosphaeriaceae</taxon>
        <taxon>Apiosordaria</taxon>
    </lineage>
</organism>
<reference evidence="3" key="1">
    <citation type="submission" date="2023-06" db="EMBL/GenBank/DDBJ databases">
        <title>Genome-scale phylogeny and comparative genomics of the fungal order Sordariales.</title>
        <authorList>
            <consortium name="Lawrence Berkeley National Laboratory"/>
            <person name="Hensen N."/>
            <person name="Bonometti L."/>
            <person name="Westerberg I."/>
            <person name="Brannstrom I.O."/>
            <person name="Guillou S."/>
            <person name="Cros-Aarteil S."/>
            <person name="Calhoun S."/>
            <person name="Haridas S."/>
            <person name="Kuo A."/>
            <person name="Mondo S."/>
            <person name="Pangilinan J."/>
            <person name="Riley R."/>
            <person name="Labutti K."/>
            <person name="Andreopoulos B."/>
            <person name="Lipzen A."/>
            <person name="Chen C."/>
            <person name="Yanf M."/>
            <person name="Daum C."/>
            <person name="Ng V."/>
            <person name="Clum A."/>
            <person name="Steindorff A."/>
            <person name="Ohm R."/>
            <person name="Martin F."/>
            <person name="Silar P."/>
            <person name="Natvig D."/>
            <person name="Lalanne C."/>
            <person name="Gautier V."/>
            <person name="Ament-Velasquez S.L."/>
            <person name="Kruys A."/>
            <person name="Hutchinson M.I."/>
            <person name="Powell A.J."/>
            <person name="Barry K."/>
            <person name="Miller A.N."/>
            <person name="Grigoriev I.V."/>
            <person name="Debuchy R."/>
            <person name="Gladieux P."/>
            <person name="Thoren M.H."/>
            <person name="Johannesson H."/>
        </authorList>
    </citation>
    <scope>NUCLEOTIDE SEQUENCE</scope>
    <source>
        <strain evidence="3">CBS 540.89</strain>
    </source>
</reference>
<evidence type="ECO:0000313" key="4">
    <source>
        <dbReference type="Proteomes" id="UP001172159"/>
    </source>
</evidence>
<keyword evidence="4" id="KW-1185">Reference proteome</keyword>
<feature type="compositionally biased region" description="Gly residues" evidence="1">
    <location>
        <begin position="354"/>
        <end position="363"/>
    </location>
</feature>
<feature type="compositionally biased region" description="Low complexity" evidence="1">
    <location>
        <begin position="217"/>
        <end position="236"/>
    </location>
</feature>
<feature type="compositionally biased region" description="Polar residues" evidence="1">
    <location>
        <begin position="384"/>
        <end position="394"/>
    </location>
</feature>
<keyword evidence="2" id="KW-1133">Transmembrane helix</keyword>
<protein>
    <submittedName>
        <fullName evidence="3">Uncharacterized protein</fullName>
    </submittedName>
</protein>
<feature type="compositionally biased region" description="Polar residues" evidence="1">
    <location>
        <begin position="207"/>
        <end position="216"/>
    </location>
</feature>
<feature type="compositionally biased region" description="Low complexity" evidence="1">
    <location>
        <begin position="272"/>
        <end position="286"/>
    </location>
</feature>
<name>A0AA40EIQ0_9PEZI</name>
<feature type="region of interest" description="Disordered" evidence="1">
    <location>
        <begin position="62"/>
        <end position="312"/>
    </location>
</feature>
<sequence>MPDAVADTGWSHCNTLEVVDSWAKPALKIQAIPPERHQLVVITDSVGIRTVLICPIARATTIPPSPTLSNPSTLTAATSPIAARKPTMRSKEQLKHHRLTPRNPQQPSYGYSSGDAYGYGDSDSSSPSSSSKSTYTGYESSPRTGGAPDDYISQSTSDTTYSTSGTPSTQQSFRSTSGLSSSSTPASSSSRSSSSTSSSSSQGQQSPKTASTTPLKSQHSNSEEISSSSTPSQSSNAVKESHEPNDHPPPAIPLVKSSSPPPPPPPSPPSPSSTTAPAPAPTATPTNGAAGPGLQLPSIPGITDGNNPGPEAQKPFDISNLLKIGGSSVLGGGLTLVAIFFLVKYLIRRKNGKQGSGDGGNGSVEGKTSDLEAGLGSMMASAGVGQQPQQQNFDNEGDNQPAPT</sequence>
<evidence type="ECO:0000256" key="2">
    <source>
        <dbReference type="SAM" id="Phobius"/>
    </source>
</evidence>
<feature type="compositionally biased region" description="Low complexity" evidence="1">
    <location>
        <begin position="153"/>
        <end position="206"/>
    </location>
</feature>